<feature type="transmembrane region" description="Helical" evidence="12">
    <location>
        <begin position="606"/>
        <end position="628"/>
    </location>
</feature>
<dbReference type="AlphaFoldDB" id="A0AAW0UEB0"/>
<feature type="compositionally biased region" description="Polar residues" evidence="11">
    <location>
        <begin position="227"/>
        <end position="239"/>
    </location>
</feature>
<feature type="domain" description="Tyrosine specific protein phosphatases" evidence="15">
    <location>
        <begin position="862"/>
        <end position="936"/>
    </location>
</feature>
<feature type="compositionally biased region" description="Low complexity" evidence="11">
    <location>
        <begin position="29"/>
        <end position="38"/>
    </location>
</feature>
<evidence type="ECO:0000256" key="2">
    <source>
        <dbReference type="ARBA" id="ARBA00013064"/>
    </source>
</evidence>
<dbReference type="SUPFAM" id="SSF49265">
    <property type="entry name" value="Fibronectin type III"/>
    <property type="match status" value="1"/>
</dbReference>
<comment type="subcellular location">
    <subcellularLocation>
        <location evidence="1">Membrane</location>
        <topology evidence="1">Single-pass membrane protein</topology>
    </subcellularLocation>
</comment>
<dbReference type="GO" id="GO:0048666">
    <property type="term" value="P:neuron development"/>
    <property type="evidence" value="ECO:0007669"/>
    <property type="project" value="UniProtKB-ARBA"/>
</dbReference>
<evidence type="ECO:0000256" key="7">
    <source>
        <dbReference type="ARBA" id="ARBA00022989"/>
    </source>
</evidence>
<proteinExistence type="predicted"/>
<keyword evidence="6" id="KW-0904">Protein phosphatase</keyword>
<reference evidence="17 18" key="1">
    <citation type="submission" date="2023-03" db="EMBL/GenBank/DDBJ databases">
        <title>High-quality genome of Scylla paramamosain provides insights in environmental adaptation.</title>
        <authorList>
            <person name="Zhang L."/>
        </authorList>
    </citation>
    <scope>NUCLEOTIDE SEQUENCE [LARGE SCALE GENOMIC DNA]</scope>
    <source>
        <strain evidence="17">LZ_2023a</strain>
        <tissue evidence="17">Muscle</tissue>
    </source>
</reference>
<sequence>MARPPSLWVLVLAICGGLEGATAVTTAADSSTPTTADSFHPSTTDSFHSSTADSSPQFTTDSISSTADSSPQFTTDSIPSTADSSPQFTTDSTPSTADSSPQFTTDSTPFPADSFPQFTTDSSPPSTTDSFHSSTADSSPPSTPDSIPSTTNSFHSSTADSSPPSTTDSIPFNTNSFHSFTADSSPPSTTDFFISSTTNPFHPSTTDSSPPSTTDFFISSTTDPFLPSTTHSFSPTSKASIPDASSGSSTFSNGTFLTTERNKRDDVQSGPKEIYITLNSTTTTGVDKISVSWNDVNCTEGYEMQGNCERNYNCCSDQCELPLPYDLHILNTTFSGDPCTTYEVKVKGINCKSSWSEERSISINCKVPDKPRNLKVTKPAFDKPENESRMAYITWNTPYPTNGTLMDYELTYSTKNTTHNFKIIPDEHCNDESTRLTCNYSLELKPESEYCFTVKARNKETSANYSLPETVNLTTEAGKPFFTSNKSLDYEKNEVTHNSITLLIDGNSISHDNGKIKKCLVKMKEGCDGKNGQSKIVYCTNNVPNAQFRVVIGKNSTSSGCLAYDTFSSLESSECYKFFVTILTSMDSEISNTVKIITKQNPLIPVLYSLVALFIILLIGAVVTYVIFRHHYRPIFYFNFSRQDSISIELPLVVPSPPDISVERRILLSDLLATVQRLFSNGSAGLATEYGEIQALRTFKPCKNAHLPVNRIKTRYLNILPFDETRVVLKEYPNIIGSDFINASYVHGYSMAREFIACQGPLHNTVGDFWRMVWEKDVHVIVMVTQCVERNKEKCCKYWPDNGKSLSFGDLTLKVRNLEEKEHHEDGFIQRNLQLSKRHKIRSIHHFHFVSWPDMGCPDTPDQLIKFVKTVKAAVPAASAHVVVHCSAGVGRTGTFIGLSNLIEEMHEQDSIDVFHTVYRMRLYRTNMVQTQVQYSFLYKCVLKYYLDQKGESESWSAIERRLGNPESIPDVITGALRGPQHDKFDEGDITYSTSEESISQDEKEN</sequence>
<dbReference type="EMBL" id="JARAKH010000012">
    <property type="protein sequence ID" value="KAK8398473.1"/>
    <property type="molecule type" value="Genomic_DNA"/>
</dbReference>
<dbReference type="PROSITE" id="PS50056">
    <property type="entry name" value="TYR_PHOSPHATASE_2"/>
    <property type="match status" value="1"/>
</dbReference>
<dbReference type="FunFam" id="3.90.190.10:FF:000102">
    <property type="entry name" value="Receptor-type tyrosine-protein phosphatase"/>
    <property type="match status" value="1"/>
</dbReference>
<feature type="compositionally biased region" description="Low complexity" evidence="11">
    <location>
        <begin position="245"/>
        <end position="259"/>
    </location>
</feature>
<dbReference type="SMART" id="SM00194">
    <property type="entry name" value="PTPc"/>
    <property type="match status" value="1"/>
</dbReference>
<evidence type="ECO:0000256" key="12">
    <source>
        <dbReference type="SAM" id="Phobius"/>
    </source>
</evidence>
<gene>
    <name evidence="17" type="ORF">O3P69_003966</name>
</gene>
<feature type="chain" id="PRO_5043912030" description="protein-tyrosine-phosphatase" evidence="13">
    <location>
        <begin position="24"/>
        <end position="1006"/>
    </location>
</feature>
<dbReference type="EC" id="3.1.3.48" evidence="2"/>
<dbReference type="InterPro" id="IPR013783">
    <property type="entry name" value="Ig-like_fold"/>
</dbReference>
<dbReference type="InterPro" id="IPR029021">
    <property type="entry name" value="Prot-tyrosine_phosphatase-like"/>
</dbReference>
<evidence type="ECO:0000256" key="8">
    <source>
        <dbReference type="ARBA" id="ARBA00023136"/>
    </source>
</evidence>
<evidence type="ECO:0000256" key="9">
    <source>
        <dbReference type="ARBA" id="ARBA00023180"/>
    </source>
</evidence>
<name>A0AAW0UEB0_SCYPA</name>
<dbReference type="PROSITE" id="PS00383">
    <property type="entry name" value="TYR_PHOSPHATASE_1"/>
    <property type="match status" value="1"/>
</dbReference>
<evidence type="ECO:0000259" key="16">
    <source>
        <dbReference type="PROSITE" id="PS50853"/>
    </source>
</evidence>
<dbReference type="SUPFAM" id="SSF52799">
    <property type="entry name" value="(Phosphotyrosine protein) phosphatases II"/>
    <property type="match status" value="1"/>
</dbReference>
<evidence type="ECO:0000256" key="3">
    <source>
        <dbReference type="ARBA" id="ARBA00022692"/>
    </source>
</evidence>
<feature type="compositionally biased region" description="Low complexity" evidence="11">
    <location>
        <begin position="203"/>
        <end position="225"/>
    </location>
</feature>
<feature type="compositionally biased region" description="Low complexity" evidence="11">
    <location>
        <begin position="59"/>
        <end position="70"/>
    </location>
</feature>
<dbReference type="Pfam" id="PF00102">
    <property type="entry name" value="Y_phosphatase"/>
    <property type="match status" value="1"/>
</dbReference>
<feature type="region of interest" description="Disordered" evidence="11">
    <location>
        <begin position="194"/>
        <end position="265"/>
    </location>
</feature>
<organism evidence="17 18">
    <name type="scientific">Scylla paramamosain</name>
    <name type="common">Mud crab</name>
    <dbReference type="NCBI Taxonomy" id="85552"/>
    <lineage>
        <taxon>Eukaryota</taxon>
        <taxon>Metazoa</taxon>
        <taxon>Ecdysozoa</taxon>
        <taxon>Arthropoda</taxon>
        <taxon>Crustacea</taxon>
        <taxon>Multicrustacea</taxon>
        <taxon>Malacostraca</taxon>
        <taxon>Eumalacostraca</taxon>
        <taxon>Eucarida</taxon>
        <taxon>Decapoda</taxon>
        <taxon>Pleocyemata</taxon>
        <taxon>Brachyura</taxon>
        <taxon>Eubrachyura</taxon>
        <taxon>Portunoidea</taxon>
        <taxon>Portunidae</taxon>
        <taxon>Portuninae</taxon>
        <taxon>Scylla</taxon>
    </lineage>
</organism>
<dbReference type="InterPro" id="IPR003595">
    <property type="entry name" value="Tyr_Pase_cat"/>
</dbReference>
<dbReference type="PANTHER" id="PTHR46957">
    <property type="entry name" value="CYTOKINE RECEPTOR"/>
    <property type="match status" value="1"/>
</dbReference>
<evidence type="ECO:0000256" key="6">
    <source>
        <dbReference type="ARBA" id="ARBA00022912"/>
    </source>
</evidence>
<dbReference type="CDD" id="cd00063">
    <property type="entry name" value="FN3"/>
    <property type="match status" value="1"/>
</dbReference>
<dbReference type="PROSITE" id="PS50853">
    <property type="entry name" value="FN3"/>
    <property type="match status" value="1"/>
</dbReference>
<dbReference type="InterPro" id="IPR016130">
    <property type="entry name" value="Tyr_Pase_AS"/>
</dbReference>
<dbReference type="PRINTS" id="PR00700">
    <property type="entry name" value="PRTYPHPHTASE"/>
</dbReference>
<feature type="compositionally biased region" description="Polar residues" evidence="11">
    <location>
        <begin position="71"/>
        <end position="88"/>
    </location>
</feature>
<comment type="catalytic activity">
    <reaction evidence="10">
        <text>O-phospho-L-tyrosyl-[protein] + H2O = L-tyrosyl-[protein] + phosphate</text>
        <dbReference type="Rhea" id="RHEA:10684"/>
        <dbReference type="Rhea" id="RHEA-COMP:10136"/>
        <dbReference type="Rhea" id="RHEA-COMP:20101"/>
        <dbReference type="ChEBI" id="CHEBI:15377"/>
        <dbReference type="ChEBI" id="CHEBI:43474"/>
        <dbReference type="ChEBI" id="CHEBI:46858"/>
        <dbReference type="ChEBI" id="CHEBI:61978"/>
        <dbReference type="EC" id="3.1.3.48"/>
    </reaction>
</comment>
<evidence type="ECO:0000259" key="14">
    <source>
        <dbReference type="PROSITE" id="PS50055"/>
    </source>
</evidence>
<dbReference type="PANTHER" id="PTHR46957:SF3">
    <property type="entry name" value="CYTOKINE RECEPTOR"/>
    <property type="match status" value="1"/>
</dbReference>
<evidence type="ECO:0000256" key="10">
    <source>
        <dbReference type="ARBA" id="ARBA00051722"/>
    </source>
</evidence>
<dbReference type="InterPro" id="IPR050713">
    <property type="entry name" value="RTP_Phos/Ushers"/>
</dbReference>
<keyword evidence="8 12" id="KW-0472">Membrane</keyword>
<evidence type="ECO:0000256" key="5">
    <source>
        <dbReference type="ARBA" id="ARBA00022801"/>
    </source>
</evidence>
<dbReference type="GO" id="GO:0004725">
    <property type="term" value="F:protein tyrosine phosphatase activity"/>
    <property type="evidence" value="ECO:0007669"/>
    <property type="project" value="UniProtKB-EC"/>
</dbReference>
<keyword evidence="9" id="KW-0325">Glycoprotein</keyword>
<evidence type="ECO:0000256" key="1">
    <source>
        <dbReference type="ARBA" id="ARBA00004167"/>
    </source>
</evidence>
<evidence type="ECO:0000256" key="13">
    <source>
        <dbReference type="SAM" id="SignalP"/>
    </source>
</evidence>
<feature type="domain" description="Fibronectin type-III" evidence="16">
    <location>
        <begin position="370"/>
        <end position="477"/>
    </location>
</feature>
<comment type="caution">
    <text evidence="17">The sequence shown here is derived from an EMBL/GenBank/DDBJ whole genome shotgun (WGS) entry which is preliminary data.</text>
</comment>
<evidence type="ECO:0000313" key="17">
    <source>
        <dbReference type="EMBL" id="KAK8398473.1"/>
    </source>
</evidence>
<feature type="domain" description="Tyrosine-protein phosphatase" evidence="14">
    <location>
        <begin position="686"/>
        <end position="945"/>
    </location>
</feature>
<dbReference type="GO" id="GO:0016020">
    <property type="term" value="C:membrane"/>
    <property type="evidence" value="ECO:0007669"/>
    <property type="project" value="UniProtKB-SubCell"/>
</dbReference>
<dbReference type="InterPro" id="IPR036116">
    <property type="entry name" value="FN3_sf"/>
</dbReference>
<dbReference type="InterPro" id="IPR003961">
    <property type="entry name" value="FN3_dom"/>
</dbReference>
<feature type="region of interest" description="Disordered" evidence="11">
    <location>
        <begin position="967"/>
        <end position="1006"/>
    </location>
</feature>
<evidence type="ECO:0000313" key="18">
    <source>
        <dbReference type="Proteomes" id="UP001487740"/>
    </source>
</evidence>
<keyword evidence="3 12" id="KW-0812">Transmembrane</keyword>
<evidence type="ECO:0000259" key="15">
    <source>
        <dbReference type="PROSITE" id="PS50056"/>
    </source>
</evidence>
<dbReference type="SMART" id="SM00404">
    <property type="entry name" value="PTPc_motif"/>
    <property type="match status" value="1"/>
</dbReference>
<feature type="compositionally biased region" description="Polar residues" evidence="11">
    <location>
        <begin position="40"/>
        <end position="58"/>
    </location>
</feature>
<protein>
    <recommendedName>
        <fullName evidence="2">protein-tyrosine-phosphatase</fullName>
        <ecNumber evidence="2">3.1.3.48</ecNumber>
    </recommendedName>
</protein>
<dbReference type="Pfam" id="PF00041">
    <property type="entry name" value="fn3"/>
    <property type="match status" value="1"/>
</dbReference>
<dbReference type="Gene3D" id="3.90.190.10">
    <property type="entry name" value="Protein tyrosine phosphatase superfamily"/>
    <property type="match status" value="1"/>
</dbReference>
<evidence type="ECO:0000256" key="11">
    <source>
        <dbReference type="SAM" id="MobiDB-lite"/>
    </source>
</evidence>
<dbReference type="InterPro" id="IPR000387">
    <property type="entry name" value="Tyr_Pase_dom"/>
</dbReference>
<feature type="signal peptide" evidence="13">
    <location>
        <begin position="1"/>
        <end position="23"/>
    </location>
</feature>
<keyword evidence="7 12" id="KW-1133">Transmembrane helix</keyword>
<dbReference type="PROSITE" id="PS50055">
    <property type="entry name" value="TYR_PHOSPHATASE_PTP"/>
    <property type="match status" value="1"/>
</dbReference>
<keyword evidence="4 13" id="KW-0732">Signal</keyword>
<dbReference type="Proteomes" id="UP001487740">
    <property type="component" value="Unassembled WGS sequence"/>
</dbReference>
<keyword evidence="18" id="KW-1185">Reference proteome</keyword>
<dbReference type="Gene3D" id="2.60.40.10">
    <property type="entry name" value="Immunoglobulins"/>
    <property type="match status" value="1"/>
</dbReference>
<keyword evidence="5" id="KW-0378">Hydrolase</keyword>
<accession>A0AAW0UEB0</accession>
<evidence type="ECO:0000256" key="4">
    <source>
        <dbReference type="ARBA" id="ARBA00022729"/>
    </source>
</evidence>
<feature type="compositionally biased region" description="Low complexity" evidence="11">
    <location>
        <begin position="89"/>
        <end position="101"/>
    </location>
</feature>
<dbReference type="InterPro" id="IPR000242">
    <property type="entry name" value="PTP_cat"/>
</dbReference>
<feature type="compositionally biased region" description="Low complexity" evidence="11">
    <location>
        <begin position="114"/>
        <end position="169"/>
    </location>
</feature>
<feature type="region of interest" description="Disordered" evidence="11">
    <location>
        <begin position="29"/>
        <end position="170"/>
    </location>
</feature>